<protein>
    <submittedName>
        <fullName evidence="1">Uncharacterized protein</fullName>
    </submittedName>
</protein>
<accession>A0A4R5D9S7</accession>
<keyword evidence="2" id="KW-1185">Reference proteome</keyword>
<sequence>MAPKDIRFFLPEENQPKTKEKVKVKTLPTGYISSAGKIIFLAATIEELGIEPENTKFQVGTDQGKRKIKNLYLIPTDQSNAFAIVRTGRGYSLALDLILSKGGIDYAGSKHVFTASIFDHEGVAGYALAISPETIVEKAPYTGKPRGRKPKVEAEPGN</sequence>
<gene>
    <name evidence="1" type="ORF">E0F88_32180</name>
</gene>
<organism evidence="1 2">
    <name type="scientific">Dyadobacter psychrotolerans</name>
    <dbReference type="NCBI Taxonomy" id="2541721"/>
    <lineage>
        <taxon>Bacteria</taxon>
        <taxon>Pseudomonadati</taxon>
        <taxon>Bacteroidota</taxon>
        <taxon>Cytophagia</taxon>
        <taxon>Cytophagales</taxon>
        <taxon>Spirosomataceae</taxon>
        <taxon>Dyadobacter</taxon>
    </lineage>
</organism>
<dbReference type="RefSeq" id="WP_131962686.1">
    <property type="nucleotide sequence ID" value="NZ_SMFL01000024.1"/>
</dbReference>
<dbReference type="EMBL" id="SMFL01000024">
    <property type="protein sequence ID" value="TDE08690.1"/>
    <property type="molecule type" value="Genomic_DNA"/>
</dbReference>
<dbReference type="OrthoDB" id="951070at2"/>
<reference evidence="1 2" key="1">
    <citation type="submission" date="2019-03" db="EMBL/GenBank/DDBJ databases">
        <title>Dyadobacter AR-3-6 sp. nov., isolated from arctic soil.</title>
        <authorList>
            <person name="Chaudhary D.K."/>
        </authorList>
    </citation>
    <scope>NUCLEOTIDE SEQUENCE [LARGE SCALE GENOMIC DNA]</scope>
    <source>
        <strain evidence="1 2">AR-3-6</strain>
    </source>
</reference>
<evidence type="ECO:0000313" key="2">
    <source>
        <dbReference type="Proteomes" id="UP000294850"/>
    </source>
</evidence>
<name>A0A4R5D9S7_9BACT</name>
<proteinExistence type="predicted"/>
<dbReference type="AlphaFoldDB" id="A0A4R5D9S7"/>
<dbReference type="Proteomes" id="UP000294850">
    <property type="component" value="Unassembled WGS sequence"/>
</dbReference>
<evidence type="ECO:0000313" key="1">
    <source>
        <dbReference type="EMBL" id="TDE08690.1"/>
    </source>
</evidence>
<comment type="caution">
    <text evidence="1">The sequence shown here is derived from an EMBL/GenBank/DDBJ whole genome shotgun (WGS) entry which is preliminary data.</text>
</comment>